<dbReference type="Pfam" id="PF02311">
    <property type="entry name" value="AraC_binding"/>
    <property type="match status" value="1"/>
</dbReference>
<dbReference type="Pfam" id="PF12833">
    <property type="entry name" value="HTH_18"/>
    <property type="match status" value="1"/>
</dbReference>
<dbReference type="PROSITE" id="PS01124">
    <property type="entry name" value="HTH_ARAC_FAMILY_2"/>
    <property type="match status" value="1"/>
</dbReference>
<dbReference type="InterPro" id="IPR014710">
    <property type="entry name" value="RmlC-like_jellyroll"/>
</dbReference>
<keyword evidence="2" id="KW-0238">DNA-binding</keyword>
<dbReference type="RefSeq" id="WP_069326706.1">
    <property type="nucleotide sequence ID" value="NZ_MDER01000031.1"/>
</dbReference>
<sequence length="309" mass="35048">MSTSFIPPEWGQSLAETIFPDVQTTMNLFGIHLRTVSTDWQYPIHDHPQYEINYVLQGQQLMTVGSQSYVQQEGDLMILSPGTSHSSRTIDGQSFTYFCIHFDIDDRLFLSLLERLNQVIFRQSSAVAQALRPHLLKIAQPIDHTDEHIITRRMRLQAAVFELFGVLWEAISNEAAGLAPASYAHVEMAHQIAARLQGIANRNIVQLEATSDSHYGIDDIAAELGISPSHCNRIFHQVFAISPRSYLSNLVLHKSKLLLSDQRMSIQDIASILGYRDIAHFSRQFKRWSGISPSHYRKNQMVMPSECKA</sequence>
<dbReference type="PANTHER" id="PTHR43280:SF2">
    <property type="entry name" value="HTH-TYPE TRANSCRIPTIONAL REGULATOR EXSA"/>
    <property type="match status" value="1"/>
</dbReference>
<protein>
    <submittedName>
        <fullName evidence="5">Raffinose operon transcriptional regulatory protein RafR</fullName>
    </submittedName>
</protein>
<evidence type="ECO:0000313" key="5">
    <source>
        <dbReference type="EMBL" id="ODP29264.1"/>
    </source>
</evidence>
<dbReference type="SMART" id="SM00342">
    <property type="entry name" value="HTH_ARAC"/>
    <property type="match status" value="1"/>
</dbReference>
<dbReference type="PATRIC" id="fig|1886670.3.peg.1298"/>
<feature type="domain" description="HTH araC/xylS-type" evidence="4">
    <location>
        <begin position="201"/>
        <end position="299"/>
    </location>
</feature>
<evidence type="ECO:0000313" key="6">
    <source>
        <dbReference type="Proteomes" id="UP000094578"/>
    </source>
</evidence>
<proteinExistence type="predicted"/>
<dbReference type="InterPro" id="IPR009057">
    <property type="entry name" value="Homeodomain-like_sf"/>
</dbReference>
<dbReference type="GO" id="GO:0043565">
    <property type="term" value="F:sequence-specific DNA binding"/>
    <property type="evidence" value="ECO:0007669"/>
    <property type="project" value="InterPro"/>
</dbReference>
<dbReference type="PANTHER" id="PTHR43280">
    <property type="entry name" value="ARAC-FAMILY TRANSCRIPTIONAL REGULATOR"/>
    <property type="match status" value="1"/>
</dbReference>
<name>A0A1E3L6H4_9BACL</name>
<organism evidence="5 6">
    <name type="scientific">Paenibacillus nuruki</name>
    <dbReference type="NCBI Taxonomy" id="1886670"/>
    <lineage>
        <taxon>Bacteria</taxon>
        <taxon>Bacillati</taxon>
        <taxon>Bacillota</taxon>
        <taxon>Bacilli</taxon>
        <taxon>Bacillales</taxon>
        <taxon>Paenibacillaceae</taxon>
        <taxon>Paenibacillus</taxon>
    </lineage>
</organism>
<gene>
    <name evidence="5" type="ORF">PTI45_01273</name>
</gene>
<comment type="caution">
    <text evidence="5">The sequence shown here is derived from an EMBL/GenBank/DDBJ whole genome shotgun (WGS) entry which is preliminary data.</text>
</comment>
<dbReference type="InterPro" id="IPR003313">
    <property type="entry name" value="AraC-bd"/>
</dbReference>
<evidence type="ECO:0000259" key="4">
    <source>
        <dbReference type="PROSITE" id="PS01124"/>
    </source>
</evidence>
<dbReference type="AlphaFoldDB" id="A0A1E3L6H4"/>
<dbReference type="InterPro" id="IPR037923">
    <property type="entry name" value="HTH-like"/>
</dbReference>
<dbReference type="EMBL" id="MDER01000031">
    <property type="protein sequence ID" value="ODP29264.1"/>
    <property type="molecule type" value="Genomic_DNA"/>
</dbReference>
<evidence type="ECO:0000256" key="1">
    <source>
        <dbReference type="ARBA" id="ARBA00023015"/>
    </source>
</evidence>
<accession>A0A1E3L6H4</accession>
<dbReference type="STRING" id="1886670.PTI45_01273"/>
<evidence type="ECO:0000256" key="2">
    <source>
        <dbReference type="ARBA" id="ARBA00023125"/>
    </source>
</evidence>
<dbReference type="Gene3D" id="2.60.120.10">
    <property type="entry name" value="Jelly Rolls"/>
    <property type="match status" value="1"/>
</dbReference>
<dbReference type="Proteomes" id="UP000094578">
    <property type="component" value="Unassembled WGS sequence"/>
</dbReference>
<reference evidence="5 6" key="1">
    <citation type="submission" date="2016-08" db="EMBL/GenBank/DDBJ databases">
        <title>Genome sequencing of Paenibacillus sp. TI45-13ar, isolated from Korean traditional nuruk.</title>
        <authorList>
            <person name="Kim S.-J."/>
        </authorList>
    </citation>
    <scope>NUCLEOTIDE SEQUENCE [LARGE SCALE GENOMIC DNA]</scope>
    <source>
        <strain evidence="5 6">TI45-13ar</strain>
    </source>
</reference>
<dbReference type="Gene3D" id="1.10.10.60">
    <property type="entry name" value="Homeodomain-like"/>
    <property type="match status" value="1"/>
</dbReference>
<dbReference type="CDD" id="cd02208">
    <property type="entry name" value="cupin_RmlC-like"/>
    <property type="match status" value="1"/>
</dbReference>
<evidence type="ECO:0000256" key="3">
    <source>
        <dbReference type="ARBA" id="ARBA00023163"/>
    </source>
</evidence>
<dbReference type="PRINTS" id="PR00032">
    <property type="entry name" value="HTHARAC"/>
</dbReference>
<keyword evidence="1" id="KW-0805">Transcription regulation</keyword>
<dbReference type="SUPFAM" id="SSF46689">
    <property type="entry name" value="Homeodomain-like"/>
    <property type="match status" value="2"/>
</dbReference>
<keyword evidence="3" id="KW-0804">Transcription</keyword>
<dbReference type="SUPFAM" id="SSF51215">
    <property type="entry name" value="Regulatory protein AraC"/>
    <property type="match status" value="1"/>
</dbReference>
<dbReference type="InterPro" id="IPR020449">
    <property type="entry name" value="Tscrpt_reg_AraC-type_HTH"/>
</dbReference>
<keyword evidence="6" id="KW-1185">Reference proteome</keyword>
<dbReference type="InterPro" id="IPR018060">
    <property type="entry name" value="HTH_AraC"/>
</dbReference>
<dbReference type="GO" id="GO:0003700">
    <property type="term" value="F:DNA-binding transcription factor activity"/>
    <property type="evidence" value="ECO:0007669"/>
    <property type="project" value="InterPro"/>
</dbReference>